<dbReference type="GO" id="GO:0016020">
    <property type="term" value="C:membrane"/>
    <property type="evidence" value="ECO:0007669"/>
    <property type="project" value="TreeGrafter"/>
</dbReference>
<organism evidence="14 15">
    <name type="scientific">Flagellimonas allohymeniacidonis</name>
    <dbReference type="NCBI Taxonomy" id="2517819"/>
    <lineage>
        <taxon>Bacteria</taxon>
        <taxon>Pseudomonadati</taxon>
        <taxon>Bacteroidota</taxon>
        <taxon>Flavobacteriia</taxon>
        <taxon>Flavobacteriales</taxon>
        <taxon>Flavobacteriaceae</taxon>
        <taxon>Flagellimonas</taxon>
    </lineage>
</organism>
<keyword evidence="11" id="KW-0482">Metalloprotease</keyword>
<name>A0A4Q8QNE0_9FLAO</name>
<dbReference type="Pfam" id="PF17900">
    <property type="entry name" value="Peptidase_M1_N"/>
    <property type="match status" value="1"/>
</dbReference>
<evidence type="ECO:0000256" key="8">
    <source>
        <dbReference type="ARBA" id="ARBA00022723"/>
    </source>
</evidence>
<dbReference type="GO" id="GO:0070006">
    <property type="term" value="F:metalloaminopeptidase activity"/>
    <property type="evidence" value="ECO:0007669"/>
    <property type="project" value="TreeGrafter"/>
</dbReference>
<dbReference type="Pfam" id="PF01433">
    <property type="entry name" value="Peptidase_M1"/>
    <property type="match status" value="1"/>
</dbReference>
<evidence type="ECO:0000259" key="13">
    <source>
        <dbReference type="Pfam" id="PF17900"/>
    </source>
</evidence>
<dbReference type="GO" id="GO:0043171">
    <property type="term" value="P:peptide catabolic process"/>
    <property type="evidence" value="ECO:0007669"/>
    <property type="project" value="TreeGrafter"/>
</dbReference>
<dbReference type="GO" id="GO:0005615">
    <property type="term" value="C:extracellular space"/>
    <property type="evidence" value="ECO:0007669"/>
    <property type="project" value="TreeGrafter"/>
</dbReference>
<dbReference type="Gene3D" id="2.60.40.1730">
    <property type="entry name" value="tricorn interacting facor f3 domain"/>
    <property type="match status" value="1"/>
</dbReference>
<evidence type="ECO:0000256" key="2">
    <source>
        <dbReference type="ARBA" id="ARBA00001947"/>
    </source>
</evidence>
<keyword evidence="7" id="KW-0645">Protease</keyword>
<dbReference type="OrthoDB" id="100605at2"/>
<dbReference type="GO" id="GO:0005737">
    <property type="term" value="C:cytoplasm"/>
    <property type="evidence" value="ECO:0007669"/>
    <property type="project" value="TreeGrafter"/>
</dbReference>
<feature type="domain" description="Aminopeptidase N-like N-terminal" evidence="13">
    <location>
        <begin position="30"/>
        <end position="195"/>
    </location>
</feature>
<dbReference type="InterPro" id="IPR027268">
    <property type="entry name" value="Peptidase_M4/M1_CTD_sf"/>
</dbReference>
<comment type="cofactor">
    <cofactor evidence="2">
        <name>Zn(2+)</name>
        <dbReference type="ChEBI" id="CHEBI:29105"/>
    </cofactor>
</comment>
<dbReference type="SUPFAM" id="SSF55486">
    <property type="entry name" value="Metalloproteases ('zincins'), catalytic domain"/>
    <property type="match status" value="1"/>
</dbReference>
<feature type="domain" description="Peptidase M1 membrane alanine aminopeptidase" evidence="12">
    <location>
        <begin position="235"/>
        <end position="434"/>
    </location>
</feature>
<dbReference type="AlphaFoldDB" id="A0A4Q8QNE0"/>
<dbReference type="CDD" id="cd09603">
    <property type="entry name" value="M1_APN_like"/>
    <property type="match status" value="1"/>
</dbReference>
<accession>A0A4Q8QNE0</accession>
<evidence type="ECO:0000259" key="12">
    <source>
        <dbReference type="Pfam" id="PF01433"/>
    </source>
</evidence>
<dbReference type="InterPro" id="IPR042097">
    <property type="entry name" value="Aminopeptidase_N-like_N_sf"/>
</dbReference>
<dbReference type="InterPro" id="IPR001930">
    <property type="entry name" value="Peptidase_M1"/>
</dbReference>
<dbReference type="PANTHER" id="PTHR11533">
    <property type="entry name" value="PROTEASE M1 ZINC METALLOPROTEASE"/>
    <property type="match status" value="1"/>
</dbReference>
<dbReference type="EC" id="3.4.11.2" evidence="4"/>
<dbReference type="Proteomes" id="UP000291981">
    <property type="component" value="Unassembled WGS sequence"/>
</dbReference>
<evidence type="ECO:0000256" key="10">
    <source>
        <dbReference type="ARBA" id="ARBA00022833"/>
    </source>
</evidence>
<evidence type="ECO:0000256" key="4">
    <source>
        <dbReference type="ARBA" id="ARBA00012564"/>
    </source>
</evidence>
<sequence>MRLSPIFLVFLTSHLVFSQIQDNVDFIHGDISIFVDAESKKIVGTVEYHFQVLKDVDSIFLDAKNMNFNKVLLDGEPLQIGKTPKYLILDKKFRKAKEHRLTLSYNCTPKQTVYFLGWDATHTASKQIWTQGQGKYTSHWLPSFDDMNEKIEFDLKITFNQDYQVLANGKLNQVLEKDGLKTWHFDMQSPMSSYLLAFAIGSFDKKELSSTSGVPIELYYEPKDSLKVEPTYRYTREIFDYLEKEIGIPYPWQNYKQVPVQDFLYAGMENTGATIFSNTFVIDSIAFKDKNYVNVNAHEMAHQWFGNLVTEQSGNHHWLHEGFATFYAYLAEKQLFGDDYFYWRLWETATSLSNLSGDGNGEALTDPGAGSLTFYEKGAWALVILRDKVGHENFKQAIENYLNKFAYQNVTISDFMWEVRKASGMKLLDFENSWLQESAFPLETAKDFLRTKNSSLKTYFEIQAKAEEDEISTLEWLTAQWKDWDSDFLKSSLLYDFGNQLPVDLLDSILQTEGIKVRQALAMNVERVSPELKESFEILLADESYLTQEAALFRLWTDFPKNQVEYLDQTKDIEGMPNKNVRLLWLTLALVTPGYADALKPEFFQELSNYTHPKYHFETRLLAFQYLKNLNAFSDNTLKNLINACNHHVWYFKKSSRKLLKEFLKGEESDARLKGIYQSLNPEEKSYLDKTLGK</sequence>
<comment type="caution">
    <text evidence="14">The sequence shown here is derived from an EMBL/GenBank/DDBJ whole genome shotgun (WGS) entry which is preliminary data.</text>
</comment>
<dbReference type="GO" id="GO:0006508">
    <property type="term" value="P:proteolysis"/>
    <property type="evidence" value="ECO:0007669"/>
    <property type="project" value="UniProtKB-KW"/>
</dbReference>
<dbReference type="InterPro" id="IPR050344">
    <property type="entry name" value="Peptidase_M1_aminopeptidases"/>
</dbReference>
<dbReference type="GO" id="GO:0008270">
    <property type="term" value="F:zinc ion binding"/>
    <property type="evidence" value="ECO:0007669"/>
    <property type="project" value="InterPro"/>
</dbReference>
<dbReference type="EMBL" id="SGIU01000001">
    <property type="protein sequence ID" value="TAI49826.1"/>
    <property type="molecule type" value="Genomic_DNA"/>
</dbReference>
<evidence type="ECO:0000313" key="14">
    <source>
        <dbReference type="EMBL" id="TAI49826.1"/>
    </source>
</evidence>
<dbReference type="Gene3D" id="1.10.390.10">
    <property type="entry name" value="Neutral Protease Domain 2"/>
    <property type="match status" value="1"/>
</dbReference>
<evidence type="ECO:0000256" key="5">
    <source>
        <dbReference type="ARBA" id="ARBA00015611"/>
    </source>
</evidence>
<evidence type="ECO:0000313" key="15">
    <source>
        <dbReference type="Proteomes" id="UP000291981"/>
    </source>
</evidence>
<evidence type="ECO:0000256" key="11">
    <source>
        <dbReference type="ARBA" id="ARBA00023049"/>
    </source>
</evidence>
<evidence type="ECO:0000256" key="1">
    <source>
        <dbReference type="ARBA" id="ARBA00000098"/>
    </source>
</evidence>
<keyword evidence="10" id="KW-0862">Zinc</keyword>
<dbReference type="GO" id="GO:0042277">
    <property type="term" value="F:peptide binding"/>
    <property type="evidence" value="ECO:0007669"/>
    <property type="project" value="TreeGrafter"/>
</dbReference>
<dbReference type="SUPFAM" id="SSF63737">
    <property type="entry name" value="Leukotriene A4 hydrolase N-terminal domain"/>
    <property type="match status" value="1"/>
</dbReference>
<reference evidence="14 15" key="1">
    <citation type="submission" date="2019-02" db="EMBL/GenBank/DDBJ databases">
        <title>Draft genome sequence of Muricauda sp. 176CP4-71.</title>
        <authorList>
            <person name="Park J.-S."/>
        </authorList>
    </citation>
    <scope>NUCLEOTIDE SEQUENCE [LARGE SCALE GENOMIC DNA]</scope>
    <source>
        <strain evidence="14 15">176CP4-71</strain>
    </source>
</reference>
<keyword evidence="6" id="KW-0031">Aminopeptidase</keyword>
<gene>
    <name evidence="14" type="ORF">EW142_03860</name>
</gene>
<dbReference type="PRINTS" id="PR00756">
    <property type="entry name" value="ALADIPTASE"/>
</dbReference>
<dbReference type="PANTHER" id="PTHR11533:SF174">
    <property type="entry name" value="PUROMYCIN-SENSITIVE AMINOPEPTIDASE-RELATED"/>
    <property type="match status" value="1"/>
</dbReference>
<keyword evidence="9" id="KW-0378">Hydrolase</keyword>
<evidence type="ECO:0000256" key="9">
    <source>
        <dbReference type="ARBA" id="ARBA00022801"/>
    </source>
</evidence>
<protein>
    <recommendedName>
        <fullName evidence="5">Aminopeptidase N</fullName>
        <ecNumber evidence="4">3.4.11.2</ecNumber>
    </recommendedName>
</protein>
<evidence type="ECO:0000256" key="7">
    <source>
        <dbReference type="ARBA" id="ARBA00022670"/>
    </source>
</evidence>
<comment type="catalytic activity">
    <reaction evidence="1">
        <text>Release of an N-terminal amino acid, Xaa-|-Yaa- from a peptide, amide or arylamide. Xaa is preferably Ala, but may be most amino acids including Pro (slow action). When a terminal hydrophobic residue is followed by a prolyl residue, the two may be released as an intact Xaa-Pro dipeptide.</text>
        <dbReference type="EC" id="3.4.11.2"/>
    </reaction>
</comment>
<dbReference type="GO" id="GO:0016285">
    <property type="term" value="F:alanyl aminopeptidase activity"/>
    <property type="evidence" value="ECO:0007669"/>
    <property type="project" value="UniProtKB-EC"/>
</dbReference>
<dbReference type="InterPro" id="IPR045357">
    <property type="entry name" value="Aminopeptidase_N-like_N"/>
</dbReference>
<keyword evidence="15" id="KW-1185">Reference proteome</keyword>
<comment type="similarity">
    <text evidence="3">Belongs to the peptidase M1 family.</text>
</comment>
<evidence type="ECO:0000256" key="3">
    <source>
        <dbReference type="ARBA" id="ARBA00010136"/>
    </source>
</evidence>
<dbReference type="InterPro" id="IPR014782">
    <property type="entry name" value="Peptidase_M1_dom"/>
</dbReference>
<evidence type="ECO:0000256" key="6">
    <source>
        <dbReference type="ARBA" id="ARBA00022438"/>
    </source>
</evidence>
<proteinExistence type="inferred from homology"/>
<keyword evidence="8" id="KW-0479">Metal-binding</keyword>